<dbReference type="PANTHER" id="PTHR43370">
    <property type="entry name" value="SUGAR ABC TRANSPORTER INTEGRAL MEMBRANE PROTEIN-RELATED"/>
    <property type="match status" value="1"/>
</dbReference>
<evidence type="ECO:0000313" key="8">
    <source>
        <dbReference type="Proteomes" id="UP000779508"/>
    </source>
</evidence>
<feature type="transmembrane region" description="Helical" evidence="6">
    <location>
        <begin position="34"/>
        <end position="56"/>
    </location>
</feature>
<dbReference type="Proteomes" id="UP000779508">
    <property type="component" value="Unassembled WGS sequence"/>
</dbReference>
<feature type="transmembrane region" description="Helical" evidence="6">
    <location>
        <begin position="94"/>
        <end position="116"/>
    </location>
</feature>
<reference evidence="7 8" key="1">
    <citation type="submission" date="2021-06" db="EMBL/GenBank/DDBJ databases">
        <authorList>
            <person name="Sun Q."/>
            <person name="Li D."/>
        </authorList>
    </citation>
    <scope>NUCLEOTIDE SEQUENCE [LARGE SCALE GENOMIC DNA]</scope>
    <source>
        <strain evidence="7 8">MSJ-5</strain>
    </source>
</reference>
<dbReference type="Pfam" id="PF02653">
    <property type="entry name" value="BPD_transp_2"/>
    <property type="match status" value="1"/>
</dbReference>
<keyword evidence="2" id="KW-1003">Cell membrane</keyword>
<organism evidence="7 8">
    <name type="scientific">Alkaliphilus flagellatus</name>
    <dbReference type="NCBI Taxonomy" id="2841507"/>
    <lineage>
        <taxon>Bacteria</taxon>
        <taxon>Bacillati</taxon>
        <taxon>Bacillota</taxon>
        <taxon>Clostridia</taxon>
        <taxon>Peptostreptococcales</taxon>
        <taxon>Natronincolaceae</taxon>
        <taxon>Alkaliphilus</taxon>
    </lineage>
</organism>
<evidence type="ECO:0000256" key="2">
    <source>
        <dbReference type="ARBA" id="ARBA00022475"/>
    </source>
</evidence>
<evidence type="ECO:0000256" key="1">
    <source>
        <dbReference type="ARBA" id="ARBA00004651"/>
    </source>
</evidence>
<accession>A0ABS6FYX4</accession>
<sequence>METIYSMLVLTLIFSTPIVITSLGGLFSERSGIVNIALEGLMMFGGFGAATALVFLHGSVPFAPWLALIAGMTFAALISVIHAYLSINLNADQIISGTAINLLATGVTIYLAQIIFGQQRTQTFSGSFRKTTYPVLSDIPVIGDIFFTNIYPTVYLAFILVLAAWYILYKTPFGLRLRATGEHPHAVDSMGVSVKKMRYIGVIVSGALAGLGGGILVLTQDTQYTVMSISGTGFIALAALVFGRWKPAGLLGAGLFFGFSRIFSIYSNSFSFLRKLPNEFFFALPYLLTIVALVIFSRQSVGPKAAGKAYDKGER</sequence>
<evidence type="ECO:0000256" key="4">
    <source>
        <dbReference type="ARBA" id="ARBA00022989"/>
    </source>
</evidence>
<comment type="caution">
    <text evidence="7">The sequence shown here is derived from an EMBL/GenBank/DDBJ whole genome shotgun (WGS) entry which is preliminary data.</text>
</comment>
<dbReference type="PANTHER" id="PTHR43370:SF1">
    <property type="entry name" value="GUANOSINE ABC TRANSPORTER PERMEASE PROTEIN NUPQ"/>
    <property type="match status" value="1"/>
</dbReference>
<keyword evidence="4 6" id="KW-1133">Transmembrane helix</keyword>
<dbReference type="InterPro" id="IPR001851">
    <property type="entry name" value="ABC_transp_permease"/>
</dbReference>
<feature type="transmembrane region" description="Helical" evidence="6">
    <location>
        <begin position="199"/>
        <end position="218"/>
    </location>
</feature>
<proteinExistence type="predicted"/>
<protein>
    <submittedName>
        <fullName evidence="7">ABC transporter permease</fullName>
    </submittedName>
</protein>
<evidence type="ECO:0000256" key="6">
    <source>
        <dbReference type="SAM" id="Phobius"/>
    </source>
</evidence>
<dbReference type="CDD" id="cd06580">
    <property type="entry name" value="TM_PBP1_transp_TpRbsC_like"/>
    <property type="match status" value="1"/>
</dbReference>
<comment type="subcellular location">
    <subcellularLocation>
        <location evidence="1">Cell membrane</location>
        <topology evidence="1">Multi-pass membrane protein</topology>
    </subcellularLocation>
</comment>
<feature type="transmembrane region" description="Helical" evidence="6">
    <location>
        <begin position="280"/>
        <end position="296"/>
    </location>
</feature>
<dbReference type="EMBL" id="JAHLQK010000001">
    <property type="protein sequence ID" value="MBU5675443.1"/>
    <property type="molecule type" value="Genomic_DNA"/>
</dbReference>
<gene>
    <name evidence="7" type="ORF">KQI88_03315</name>
</gene>
<feature type="transmembrane region" description="Helical" evidence="6">
    <location>
        <begin position="62"/>
        <end position="87"/>
    </location>
</feature>
<evidence type="ECO:0000256" key="3">
    <source>
        <dbReference type="ARBA" id="ARBA00022692"/>
    </source>
</evidence>
<keyword evidence="5 6" id="KW-0472">Membrane</keyword>
<feature type="transmembrane region" description="Helical" evidence="6">
    <location>
        <begin position="249"/>
        <end position="268"/>
    </location>
</feature>
<dbReference type="RefSeq" id="WP_216414925.1">
    <property type="nucleotide sequence ID" value="NZ_JAHLQK010000001.1"/>
</dbReference>
<feature type="transmembrane region" description="Helical" evidence="6">
    <location>
        <begin position="150"/>
        <end position="169"/>
    </location>
</feature>
<name>A0ABS6FYX4_9FIRM</name>
<keyword evidence="3 6" id="KW-0812">Transmembrane</keyword>
<keyword evidence="8" id="KW-1185">Reference proteome</keyword>
<evidence type="ECO:0000256" key="5">
    <source>
        <dbReference type="ARBA" id="ARBA00023136"/>
    </source>
</evidence>
<evidence type="ECO:0000313" key="7">
    <source>
        <dbReference type="EMBL" id="MBU5675443.1"/>
    </source>
</evidence>
<feature type="transmembrane region" description="Helical" evidence="6">
    <location>
        <begin position="224"/>
        <end position="242"/>
    </location>
</feature>
<feature type="transmembrane region" description="Helical" evidence="6">
    <location>
        <begin position="6"/>
        <end position="27"/>
    </location>
</feature>